<dbReference type="Gene3D" id="6.20.330.10">
    <property type="match status" value="1"/>
</dbReference>
<evidence type="ECO:0000313" key="3">
    <source>
        <dbReference type="EMBL" id="GGD45016.1"/>
    </source>
</evidence>
<keyword evidence="3" id="KW-0378">Hydrolase</keyword>
<dbReference type="EMBL" id="BMKK01000001">
    <property type="protein sequence ID" value="GGD45016.1"/>
    <property type="molecule type" value="Genomic_DNA"/>
</dbReference>
<dbReference type="CDD" id="cd07022">
    <property type="entry name" value="S49_Sppa_36K_type"/>
    <property type="match status" value="1"/>
</dbReference>
<sequence>MNFTAELITRTWALEPQFHNRIAMVVLAGRLDHALSVKARKEPYFARISAGSYYYENRITKVPTKSGLVAIIPIIGVMSRYGDLCSWGTEDIGSWILEANADDNVSAIVLEINSPGGSVDGTELLAAIVRQSQKPVVAYITGMAASAAYWIASQCKEIVMEAAISSEVGSIGVLATHIDASQFYEKEGYKITIIRSEGSEDKSLFNSVEPLTDELLVSVREELKPIRSQFIKSVSDGRNIPESDNSIFTGKMFNGKIATTNGMADRIGFLGDAVRRADLLARK</sequence>
<reference evidence="3" key="2">
    <citation type="submission" date="2020-09" db="EMBL/GenBank/DDBJ databases">
        <authorList>
            <person name="Sun Q."/>
            <person name="Zhou Y."/>
        </authorList>
    </citation>
    <scope>NUCLEOTIDE SEQUENCE</scope>
    <source>
        <strain evidence="3">CGMCC 1.15958</strain>
    </source>
</reference>
<comment type="caution">
    <text evidence="3">The sequence shown here is derived from an EMBL/GenBank/DDBJ whole genome shotgun (WGS) entry which is preliminary data.</text>
</comment>
<dbReference type="PANTHER" id="PTHR42987:SF4">
    <property type="entry name" value="PROTEASE SOHB-RELATED"/>
    <property type="match status" value="1"/>
</dbReference>
<proteinExistence type="inferred from homology"/>
<dbReference type="Gene3D" id="3.90.226.10">
    <property type="entry name" value="2-enoyl-CoA Hydratase, Chain A, domain 1"/>
    <property type="match status" value="1"/>
</dbReference>
<comment type="similarity">
    <text evidence="1">Belongs to the peptidase S49 family.</text>
</comment>
<feature type="domain" description="Peptidase S49" evidence="2">
    <location>
        <begin position="130"/>
        <end position="280"/>
    </location>
</feature>
<evidence type="ECO:0000256" key="1">
    <source>
        <dbReference type="ARBA" id="ARBA00008683"/>
    </source>
</evidence>
<organism evidence="3 4">
    <name type="scientific">Emticicia aquatilis</name>
    <dbReference type="NCBI Taxonomy" id="1537369"/>
    <lineage>
        <taxon>Bacteria</taxon>
        <taxon>Pseudomonadati</taxon>
        <taxon>Bacteroidota</taxon>
        <taxon>Cytophagia</taxon>
        <taxon>Cytophagales</taxon>
        <taxon>Leadbetterellaceae</taxon>
        <taxon>Emticicia</taxon>
    </lineage>
</organism>
<name>A0A916YHH6_9BACT</name>
<dbReference type="PANTHER" id="PTHR42987">
    <property type="entry name" value="PEPTIDASE S49"/>
    <property type="match status" value="1"/>
</dbReference>
<keyword evidence="3" id="KW-0645">Protease</keyword>
<dbReference type="GO" id="GO:0006508">
    <property type="term" value="P:proteolysis"/>
    <property type="evidence" value="ECO:0007669"/>
    <property type="project" value="UniProtKB-KW"/>
</dbReference>
<dbReference type="RefSeq" id="WP_188764558.1">
    <property type="nucleotide sequence ID" value="NZ_BMKK01000001.1"/>
</dbReference>
<dbReference type="Pfam" id="PF01343">
    <property type="entry name" value="Peptidase_S49"/>
    <property type="match status" value="1"/>
</dbReference>
<dbReference type="SUPFAM" id="SSF52096">
    <property type="entry name" value="ClpP/crotonase"/>
    <property type="match status" value="1"/>
</dbReference>
<keyword evidence="4" id="KW-1185">Reference proteome</keyword>
<dbReference type="GO" id="GO:0008233">
    <property type="term" value="F:peptidase activity"/>
    <property type="evidence" value="ECO:0007669"/>
    <property type="project" value="UniProtKB-KW"/>
</dbReference>
<dbReference type="Proteomes" id="UP000609064">
    <property type="component" value="Unassembled WGS sequence"/>
</dbReference>
<gene>
    <name evidence="3" type="ORF">GCM10011514_06280</name>
</gene>
<evidence type="ECO:0000259" key="2">
    <source>
        <dbReference type="Pfam" id="PF01343"/>
    </source>
</evidence>
<accession>A0A916YHH6</accession>
<evidence type="ECO:0000313" key="4">
    <source>
        <dbReference type="Proteomes" id="UP000609064"/>
    </source>
</evidence>
<protein>
    <submittedName>
        <fullName evidence="3">Protease</fullName>
    </submittedName>
</protein>
<reference evidence="3" key="1">
    <citation type="journal article" date="2014" name="Int. J. Syst. Evol. Microbiol.">
        <title>Complete genome sequence of Corynebacterium casei LMG S-19264T (=DSM 44701T), isolated from a smear-ripened cheese.</title>
        <authorList>
            <consortium name="US DOE Joint Genome Institute (JGI-PGF)"/>
            <person name="Walter F."/>
            <person name="Albersmeier A."/>
            <person name="Kalinowski J."/>
            <person name="Ruckert C."/>
        </authorList>
    </citation>
    <scope>NUCLEOTIDE SEQUENCE</scope>
    <source>
        <strain evidence="3">CGMCC 1.15958</strain>
    </source>
</reference>
<dbReference type="InterPro" id="IPR002142">
    <property type="entry name" value="Peptidase_S49"/>
</dbReference>
<dbReference type="AlphaFoldDB" id="A0A916YHH6"/>
<dbReference type="InterPro" id="IPR029045">
    <property type="entry name" value="ClpP/crotonase-like_dom_sf"/>
</dbReference>
<dbReference type="InterPro" id="IPR033855">
    <property type="entry name" value="Protein_C"/>
</dbReference>